<dbReference type="PANTHER" id="PTHR42885:SF2">
    <property type="entry name" value="HISTIDINOL-PHOSPHATE AMINOTRANSFERASE"/>
    <property type="match status" value="1"/>
</dbReference>
<evidence type="ECO:0000313" key="11">
    <source>
        <dbReference type="EMBL" id="KAK0613668.1"/>
    </source>
</evidence>
<keyword evidence="7 9" id="KW-0663">Pyridoxal phosphate</keyword>
<evidence type="ECO:0000256" key="5">
    <source>
        <dbReference type="ARBA" id="ARBA00022576"/>
    </source>
</evidence>
<dbReference type="GO" id="GO:0004400">
    <property type="term" value="F:histidinol-phosphate transaminase activity"/>
    <property type="evidence" value="ECO:0007669"/>
    <property type="project" value="UniProtKB-EC"/>
</dbReference>
<dbReference type="InterPro" id="IPR015421">
    <property type="entry name" value="PyrdxlP-dep_Trfase_major"/>
</dbReference>
<dbReference type="PROSITE" id="PS00599">
    <property type="entry name" value="AA_TRANSFER_CLASS_2"/>
    <property type="match status" value="1"/>
</dbReference>
<dbReference type="Gene3D" id="3.40.640.10">
    <property type="entry name" value="Type I PLP-dependent aspartate aminotransferase-like (Major domain)"/>
    <property type="match status" value="1"/>
</dbReference>
<evidence type="ECO:0000313" key="12">
    <source>
        <dbReference type="Proteomes" id="UP001175000"/>
    </source>
</evidence>
<accession>A0AA39WE22</accession>
<organism evidence="11 12">
    <name type="scientific">Immersiella caudata</name>
    <dbReference type="NCBI Taxonomy" id="314043"/>
    <lineage>
        <taxon>Eukaryota</taxon>
        <taxon>Fungi</taxon>
        <taxon>Dikarya</taxon>
        <taxon>Ascomycota</taxon>
        <taxon>Pezizomycotina</taxon>
        <taxon>Sordariomycetes</taxon>
        <taxon>Sordariomycetidae</taxon>
        <taxon>Sordariales</taxon>
        <taxon>Lasiosphaeriaceae</taxon>
        <taxon>Immersiella</taxon>
    </lineage>
</organism>
<keyword evidence="12" id="KW-1185">Reference proteome</keyword>
<dbReference type="InterPro" id="IPR004839">
    <property type="entry name" value="Aminotransferase_I/II_large"/>
</dbReference>
<dbReference type="InterPro" id="IPR001917">
    <property type="entry name" value="Aminotrans_II_pyridoxalP_BS"/>
</dbReference>
<dbReference type="SUPFAM" id="SSF53383">
    <property type="entry name" value="PLP-dependent transferases"/>
    <property type="match status" value="1"/>
</dbReference>
<dbReference type="EMBL" id="JAULSU010000006">
    <property type="protein sequence ID" value="KAK0613668.1"/>
    <property type="molecule type" value="Genomic_DNA"/>
</dbReference>
<sequence>MVRPNILSVGQFQTERCSIEDTANVLLLDLNESPFGPSIAWHGWPDAGQGCADLAETCLEAAPDQLADAREGLSRYPDVKQLELKQAFCAFRNCRNGTALTPANLCLSAGLDEMIDLIIRCICRPGRDRIVICPPVYHMYQTSAAINDVETIKIPLNTQNSFQLRLPELQQTLSSDPSIKICFICTPGNPTGHAIPIDDIISVLENPNWRGILVVDEAYIDFSPRSPSAAALVGLYPRLVVLQTLSKAFGLASIRVGFTFACPHLCAVLSNVRKPYAVSGPSLSLARVALGEPSLVLLDSQLQAIFDQRARLARDLDRIQGIRVKGGLDANFVLFVVLKLAGVNSEVGDHSMGRPCNVAAGELVRLLRESAGILVRFKGLEYGCEGGIRVSVGKGAENNRFVEQVSALMKRLRLRATAAAVDTTSMVSLSPMIGEPLGLLDLGAAA</sequence>
<evidence type="ECO:0000256" key="3">
    <source>
        <dbReference type="ARBA" id="ARBA00008392"/>
    </source>
</evidence>
<protein>
    <recommendedName>
        <fullName evidence="4">histidinol-phosphate transaminase</fullName>
        <ecNumber evidence="4">2.6.1.9</ecNumber>
    </recommendedName>
</protein>
<keyword evidence="6" id="KW-0808">Transferase</keyword>
<evidence type="ECO:0000256" key="1">
    <source>
        <dbReference type="ARBA" id="ARBA00001933"/>
    </source>
</evidence>
<evidence type="ECO:0000256" key="8">
    <source>
        <dbReference type="ARBA" id="ARBA00047481"/>
    </source>
</evidence>
<evidence type="ECO:0000256" key="4">
    <source>
        <dbReference type="ARBA" id="ARBA00012748"/>
    </source>
</evidence>
<comment type="catalytic activity">
    <reaction evidence="8">
        <text>L-histidinol phosphate + 2-oxoglutarate = 3-(imidazol-4-yl)-2-oxopropyl phosphate + L-glutamate</text>
        <dbReference type="Rhea" id="RHEA:23744"/>
        <dbReference type="ChEBI" id="CHEBI:16810"/>
        <dbReference type="ChEBI" id="CHEBI:29985"/>
        <dbReference type="ChEBI" id="CHEBI:57766"/>
        <dbReference type="ChEBI" id="CHEBI:57980"/>
        <dbReference type="EC" id="2.6.1.9"/>
    </reaction>
</comment>
<dbReference type="CDD" id="cd00609">
    <property type="entry name" value="AAT_like"/>
    <property type="match status" value="1"/>
</dbReference>
<dbReference type="Pfam" id="PF00155">
    <property type="entry name" value="Aminotran_1_2"/>
    <property type="match status" value="1"/>
</dbReference>
<dbReference type="AlphaFoldDB" id="A0AA39WE22"/>
<evidence type="ECO:0000256" key="9">
    <source>
        <dbReference type="RuleBase" id="RU003693"/>
    </source>
</evidence>
<dbReference type="EC" id="2.6.1.9" evidence="4"/>
<evidence type="ECO:0000259" key="10">
    <source>
        <dbReference type="Pfam" id="PF00155"/>
    </source>
</evidence>
<dbReference type="PANTHER" id="PTHR42885">
    <property type="entry name" value="HISTIDINOL-PHOSPHATE AMINOTRANSFERASE-RELATED"/>
    <property type="match status" value="1"/>
</dbReference>
<feature type="domain" description="Aminotransferase class I/classII large" evidence="10">
    <location>
        <begin position="54"/>
        <end position="404"/>
    </location>
</feature>
<dbReference type="InterPro" id="IPR015422">
    <property type="entry name" value="PyrdxlP-dep_Trfase_small"/>
</dbReference>
<evidence type="ECO:0000256" key="7">
    <source>
        <dbReference type="ARBA" id="ARBA00022898"/>
    </source>
</evidence>
<name>A0AA39WE22_9PEZI</name>
<comment type="caution">
    <text evidence="11">The sequence shown here is derived from an EMBL/GenBank/DDBJ whole genome shotgun (WGS) entry which is preliminary data.</text>
</comment>
<comment type="similarity">
    <text evidence="3 9">Belongs to the class-II pyridoxal-phosphate-dependent aminotransferase family.</text>
</comment>
<comment type="pathway">
    <text evidence="2">Amino-acid biosynthesis; L-histidine biosynthesis; L-histidine from 5-phospho-alpha-D-ribose 1-diphosphate: step 7/9.</text>
</comment>
<dbReference type="Gene3D" id="3.90.1150.10">
    <property type="entry name" value="Aspartate Aminotransferase, domain 1"/>
    <property type="match status" value="1"/>
</dbReference>
<proteinExistence type="inferred from homology"/>
<gene>
    <name evidence="11" type="ORF">B0T14DRAFT_557184</name>
</gene>
<evidence type="ECO:0000256" key="2">
    <source>
        <dbReference type="ARBA" id="ARBA00005011"/>
    </source>
</evidence>
<reference evidence="11" key="1">
    <citation type="submission" date="2023-06" db="EMBL/GenBank/DDBJ databases">
        <title>Genome-scale phylogeny and comparative genomics of the fungal order Sordariales.</title>
        <authorList>
            <consortium name="Lawrence Berkeley National Laboratory"/>
            <person name="Hensen N."/>
            <person name="Bonometti L."/>
            <person name="Westerberg I."/>
            <person name="Brannstrom I.O."/>
            <person name="Guillou S."/>
            <person name="Cros-Aarteil S."/>
            <person name="Calhoun S."/>
            <person name="Haridas S."/>
            <person name="Kuo A."/>
            <person name="Mondo S."/>
            <person name="Pangilinan J."/>
            <person name="Riley R."/>
            <person name="Labutti K."/>
            <person name="Andreopoulos B."/>
            <person name="Lipzen A."/>
            <person name="Chen C."/>
            <person name="Yanf M."/>
            <person name="Daum C."/>
            <person name="Ng V."/>
            <person name="Clum A."/>
            <person name="Steindorff A."/>
            <person name="Ohm R."/>
            <person name="Martin F."/>
            <person name="Silar P."/>
            <person name="Natvig D."/>
            <person name="Lalanne C."/>
            <person name="Gautier V."/>
            <person name="Ament-Velasquez S.L."/>
            <person name="Kruys A."/>
            <person name="Hutchinson M.I."/>
            <person name="Powell A.J."/>
            <person name="Barry K."/>
            <person name="Miller A.N."/>
            <person name="Grigoriev I.V."/>
            <person name="Debuchy R."/>
            <person name="Gladieux P."/>
            <person name="Thoren M.H."/>
            <person name="Johannesson H."/>
        </authorList>
    </citation>
    <scope>NUCLEOTIDE SEQUENCE</scope>
    <source>
        <strain evidence="11">CBS 606.72</strain>
    </source>
</reference>
<comment type="cofactor">
    <cofactor evidence="1 9">
        <name>pyridoxal 5'-phosphate</name>
        <dbReference type="ChEBI" id="CHEBI:597326"/>
    </cofactor>
</comment>
<keyword evidence="5 11" id="KW-0032">Aminotransferase</keyword>
<evidence type="ECO:0000256" key="6">
    <source>
        <dbReference type="ARBA" id="ARBA00022679"/>
    </source>
</evidence>
<dbReference type="InterPro" id="IPR015424">
    <property type="entry name" value="PyrdxlP-dep_Trfase"/>
</dbReference>
<dbReference type="GO" id="GO:0030170">
    <property type="term" value="F:pyridoxal phosphate binding"/>
    <property type="evidence" value="ECO:0007669"/>
    <property type="project" value="InterPro"/>
</dbReference>
<dbReference type="Proteomes" id="UP001175000">
    <property type="component" value="Unassembled WGS sequence"/>
</dbReference>